<gene>
    <name evidence="3" type="ORF">BSZ36_00440</name>
</gene>
<reference evidence="3 4" key="1">
    <citation type="submission" date="2016-11" db="EMBL/GenBank/DDBJ databases">
        <title>Study of marine rhodopsin-containing bacteria.</title>
        <authorList>
            <person name="Yoshizawa S."/>
            <person name="Kumagai Y."/>
            <person name="Kogure K."/>
        </authorList>
    </citation>
    <scope>NUCLEOTIDE SEQUENCE [LARGE SCALE GENOMIC DNA]</scope>
    <source>
        <strain evidence="3 4">SG-29</strain>
    </source>
</reference>
<evidence type="ECO:0000256" key="1">
    <source>
        <dbReference type="SAM" id="MobiDB-lite"/>
    </source>
</evidence>
<feature type="region of interest" description="Disordered" evidence="1">
    <location>
        <begin position="517"/>
        <end position="564"/>
    </location>
</feature>
<dbReference type="AlphaFoldDB" id="A0A259TUZ5"/>
<sequence>MIRALSFSLLAALAVVAGPLAPEASAQSRDDLPDFLFDPAYYSSKVYEKKADVDGNEVVITVFNYGLLGGVGEVRGEWPKGSDDTYVGDVLPIIVSEVPVDTDGDGVADDLVRHVSTTRGPGNRGIPTNPDNPSDAWTFEPKPGFASNRVREDTNEENDRLALSTDPQSWPNFWPDQPTWIDPTTGRAQWNGFFGRNQFSADLESYFWADDTNDREIQTEYPGFTPDPARPNRGGLGLELKVRSLQWSQFLAQDAIFWLYEVTNTSQITYPRVAVGLTVGTLAGGDGDSQDDLAFFDQANRIVYSWDNDNSGNESQPVGYVGYGFLESPGNSENGIDDDGDGDPSTPQGRDVDGNPITDLTRVGSDNTFQQSDFQPRTLASGDPLVLIDEATGRRSIQYVPASGSITVESQGRSYTVRAGDVVQEVQTQIQGQNPSIPPVTVTEKNLIDDDLDGIIDEDVTLHFERRAQAFGGGVVTLPALKYKNYVGFARAIQGRAPTEADSTTYGLRNLLIDESRANGVDEDGDWNPATDDVGADGQPGTGDQGEGNGRADSGEPNFDDLDVTESDQVGLSSFFYFFPSNAFPLTDDERVWDGMTPGFFTTNEELQLQQQTGGVDGDFVFGSGYFSLEPGETLRFSMALVFGDDLEDITTNTQTIQEIYNRNYQFARPPDRPTLRAVGGDGQVTLYWDSIAEQSFDPALGEFDFEGYRLYKSTDPNFQDVEFVTDAFGNAATRVPFVQFDRADGIRGIYTSNDPRTRGVGFNLGTDTGLRYSYVDTDVNNGQTYYYAITAYDRGSPDFFPAENNILSSQTADGKVVTGDNVVEVRPNAPVAGYTAGRVENLVRVTGTTTGEVFTEVLNPQLIPDGAEYEIVFDDDIAESRSFSIRRNGETVVTTPLAEAPSAVVDGIRFVFNNDVARIDQDASMFLTEPSSADQFADAFTTVFQNPTWQLQGAAVPYDYEIRLTEQANTPSLGGIRLGSTGPVVQSLQTNVTVYNRTLDREAAFVFIPTDGGDGTFTASTTATPSLPGSVRSDALLIYDCDSPTLCAPNELSVSYIFRIRGNAQGRFTGEIPNAGDRYLLASRKPFSTRDAFAFSTVASGVDVDAAQAQLDAIRVVPNPYVASASWERPPPRNLSGRGERRIDFIHLPQGSVVRIYDVRGSLIRELVHDSGLDDGTVSWDLRTRENLETAYGIYFYHIDAPGVGETTGKLALIK</sequence>
<dbReference type="Gene3D" id="2.60.40.10">
    <property type="entry name" value="Immunoglobulins"/>
    <property type="match status" value="1"/>
</dbReference>
<feature type="signal peptide" evidence="2">
    <location>
        <begin position="1"/>
        <end position="17"/>
    </location>
</feature>
<evidence type="ECO:0008006" key="5">
    <source>
        <dbReference type="Google" id="ProtNLM"/>
    </source>
</evidence>
<keyword evidence="4" id="KW-1185">Reference proteome</keyword>
<dbReference type="InterPro" id="IPR013783">
    <property type="entry name" value="Ig-like_fold"/>
</dbReference>
<dbReference type="EMBL" id="MQWB01000001">
    <property type="protein sequence ID" value="OZC01585.1"/>
    <property type="molecule type" value="Genomic_DNA"/>
</dbReference>
<feature type="chain" id="PRO_5012469570" description="FlgD Ig-like domain-containing protein" evidence="2">
    <location>
        <begin position="18"/>
        <end position="1216"/>
    </location>
</feature>
<feature type="compositionally biased region" description="Gly residues" evidence="1">
    <location>
        <begin position="538"/>
        <end position="549"/>
    </location>
</feature>
<protein>
    <recommendedName>
        <fullName evidence="5">FlgD Ig-like domain-containing protein</fullName>
    </recommendedName>
</protein>
<feature type="region of interest" description="Disordered" evidence="1">
    <location>
        <begin position="317"/>
        <end position="357"/>
    </location>
</feature>
<organism evidence="3 4">
    <name type="scientific">Rubricoccus marinus</name>
    <dbReference type="NCBI Taxonomy" id="716817"/>
    <lineage>
        <taxon>Bacteria</taxon>
        <taxon>Pseudomonadati</taxon>
        <taxon>Rhodothermota</taxon>
        <taxon>Rhodothermia</taxon>
        <taxon>Rhodothermales</taxon>
        <taxon>Rubricoccaceae</taxon>
        <taxon>Rubricoccus</taxon>
    </lineage>
</organism>
<evidence type="ECO:0000256" key="2">
    <source>
        <dbReference type="SAM" id="SignalP"/>
    </source>
</evidence>
<keyword evidence="2" id="KW-0732">Signal</keyword>
<name>A0A259TUZ5_9BACT</name>
<comment type="caution">
    <text evidence="3">The sequence shown here is derived from an EMBL/GenBank/DDBJ whole genome shotgun (WGS) entry which is preliminary data.</text>
</comment>
<dbReference type="RefSeq" id="WP_094545202.1">
    <property type="nucleotide sequence ID" value="NZ_MQWB01000001.1"/>
</dbReference>
<evidence type="ECO:0000313" key="3">
    <source>
        <dbReference type="EMBL" id="OZC01585.1"/>
    </source>
</evidence>
<dbReference type="OrthoDB" id="9807496at2"/>
<accession>A0A259TUZ5</accession>
<dbReference type="Proteomes" id="UP000216446">
    <property type="component" value="Unassembled WGS sequence"/>
</dbReference>
<dbReference type="InParanoid" id="A0A259TUZ5"/>
<proteinExistence type="predicted"/>
<evidence type="ECO:0000313" key="4">
    <source>
        <dbReference type="Proteomes" id="UP000216446"/>
    </source>
</evidence>